<dbReference type="Proteomes" id="UP000070483">
    <property type="component" value="Unassembled WGS sequence"/>
</dbReference>
<evidence type="ECO:0000256" key="5">
    <source>
        <dbReference type="ARBA" id="ARBA00023136"/>
    </source>
</evidence>
<accession>A0A133ZXQ5</accession>
<evidence type="ECO:0000256" key="1">
    <source>
        <dbReference type="ARBA" id="ARBA00004651"/>
    </source>
</evidence>
<feature type="transmembrane region" description="Helical" evidence="6">
    <location>
        <begin position="443"/>
        <end position="468"/>
    </location>
</feature>
<dbReference type="EMBL" id="LSDD01000159">
    <property type="protein sequence ID" value="KXB60207.1"/>
    <property type="molecule type" value="Genomic_DNA"/>
</dbReference>
<keyword evidence="4 6" id="KW-1133">Transmembrane helix</keyword>
<feature type="transmembrane region" description="Helical" evidence="6">
    <location>
        <begin position="475"/>
        <end position="498"/>
    </location>
</feature>
<feature type="transmembrane region" description="Helical" evidence="6">
    <location>
        <begin position="131"/>
        <end position="152"/>
    </location>
</feature>
<feature type="transmembrane region" description="Helical" evidence="6">
    <location>
        <begin position="518"/>
        <end position="537"/>
    </location>
</feature>
<name>A0A133ZXQ5_9FUSO</name>
<dbReference type="RefSeq" id="WP_060918566.1">
    <property type="nucleotide sequence ID" value="NZ_KQ960112.1"/>
</dbReference>
<feature type="transmembrane region" description="Helical" evidence="6">
    <location>
        <begin position="416"/>
        <end position="437"/>
    </location>
</feature>
<comment type="caution">
    <text evidence="8">The sequence shown here is derived from an EMBL/GenBank/DDBJ whole genome shotgun (WGS) entry which is preliminary data.</text>
</comment>
<comment type="subcellular location">
    <subcellularLocation>
        <location evidence="1">Cell membrane</location>
        <topology evidence="1">Multi-pass membrane protein</topology>
    </subcellularLocation>
</comment>
<evidence type="ECO:0000313" key="9">
    <source>
        <dbReference type="Proteomes" id="UP000070483"/>
    </source>
</evidence>
<dbReference type="InterPro" id="IPR004477">
    <property type="entry name" value="ComEC_N"/>
</dbReference>
<organism evidence="8 9">
    <name type="scientific">Leptotrichia wadei</name>
    <dbReference type="NCBI Taxonomy" id="157687"/>
    <lineage>
        <taxon>Bacteria</taxon>
        <taxon>Fusobacteriati</taxon>
        <taxon>Fusobacteriota</taxon>
        <taxon>Fusobacteriia</taxon>
        <taxon>Fusobacteriales</taxon>
        <taxon>Leptotrichiaceae</taxon>
        <taxon>Leptotrichia</taxon>
    </lineage>
</organism>
<dbReference type="PATRIC" id="fig|157687.3.peg.2067"/>
<dbReference type="AlphaFoldDB" id="A0A133ZXQ5"/>
<dbReference type="PANTHER" id="PTHR30619">
    <property type="entry name" value="DNA INTERNALIZATION/COMPETENCE PROTEIN COMEC/REC2"/>
    <property type="match status" value="1"/>
</dbReference>
<feature type="transmembrane region" description="Helical" evidence="6">
    <location>
        <begin position="380"/>
        <end position="395"/>
    </location>
</feature>
<evidence type="ECO:0000313" key="8">
    <source>
        <dbReference type="EMBL" id="KXB60207.1"/>
    </source>
</evidence>
<evidence type="ECO:0000259" key="7">
    <source>
        <dbReference type="Pfam" id="PF03772"/>
    </source>
</evidence>
<dbReference type="GO" id="GO:0005886">
    <property type="term" value="C:plasma membrane"/>
    <property type="evidence" value="ECO:0007669"/>
    <property type="project" value="UniProtKB-SubCell"/>
</dbReference>
<keyword evidence="3 6" id="KW-0812">Transmembrane</keyword>
<dbReference type="OrthoDB" id="9761531at2"/>
<feature type="transmembrane region" description="Helical" evidence="6">
    <location>
        <begin position="358"/>
        <end position="374"/>
    </location>
</feature>
<feature type="transmembrane region" description="Helical" evidence="6">
    <location>
        <begin position="313"/>
        <end position="337"/>
    </location>
</feature>
<dbReference type="STRING" id="157687.HMPREF3180_02067"/>
<protein>
    <submittedName>
        <fullName evidence="8">ComEC/Rec2-like protein</fullName>
    </submittedName>
</protein>
<dbReference type="PANTHER" id="PTHR30619:SF7">
    <property type="entry name" value="BETA-LACTAMASE DOMAIN PROTEIN"/>
    <property type="match status" value="1"/>
</dbReference>
<gene>
    <name evidence="8" type="ORF">HMPREF3180_02067</name>
</gene>
<sequence>MKKWGNIGDNGIVEESNKKRDFKNVSFCRIVKKSNKNEDSKENENFRDVENIKINRNKKVNENLKNKENRKNNEHSNKFENSEFDKYILEMKKQREKTARKKYIKSELLRRRQNLKKFFCIEIGIEEVKRAWQFGMLILAGIVLFSFYLNFVTFKGELAGEKVLYVKIDGNRGSVLKINNKYLKNQASIENKKGLEYGFYLMRYKIRKVISKNGNVKIDGKILGYKESRLNGVRKYILNIFDELFITDENLYAFSRAAVLGEKAEVSKDMKEKFKYTGLAHLIVISGTHISLVVIGIVKILDGLSLGYRFKYLMALAALTFYCALIGFSPGILRAYIMGAMMILARILFEQEESKKSLLVSFIVIIVLNPYSVFDISMQLSYAAVVAIIFVNPEFKKLYQEKVLDKIKNEVLRNTVDLIFLSLTIQITSIPLFLYYFEKLPLFSFLLNIVGIPIGTVVIQCLFFAVLLNIFKLSLFNGIVVFVTEIIFKAFEGFIYAGSKIPLLQININGKAPLWTVFLYYGVLFFITLFIMPLFTAKININEN</sequence>
<feature type="domain" description="ComEC/Rec2-related protein" evidence="7">
    <location>
        <begin position="259"/>
        <end position="531"/>
    </location>
</feature>
<keyword evidence="2" id="KW-1003">Cell membrane</keyword>
<keyword evidence="9" id="KW-1185">Reference proteome</keyword>
<proteinExistence type="predicted"/>
<dbReference type="InterPro" id="IPR052159">
    <property type="entry name" value="Competence_DNA_uptake"/>
</dbReference>
<evidence type="ECO:0000256" key="3">
    <source>
        <dbReference type="ARBA" id="ARBA00022692"/>
    </source>
</evidence>
<dbReference type="Pfam" id="PF03772">
    <property type="entry name" value="Competence"/>
    <property type="match status" value="1"/>
</dbReference>
<evidence type="ECO:0000256" key="6">
    <source>
        <dbReference type="SAM" id="Phobius"/>
    </source>
</evidence>
<keyword evidence="5 6" id="KW-0472">Membrane</keyword>
<evidence type="ECO:0000256" key="4">
    <source>
        <dbReference type="ARBA" id="ARBA00022989"/>
    </source>
</evidence>
<evidence type="ECO:0000256" key="2">
    <source>
        <dbReference type="ARBA" id="ARBA00022475"/>
    </source>
</evidence>
<feature type="transmembrane region" description="Helical" evidence="6">
    <location>
        <begin position="278"/>
        <end position="301"/>
    </location>
</feature>
<dbReference type="NCBIfam" id="TIGR00360">
    <property type="entry name" value="ComEC_N-term"/>
    <property type="match status" value="1"/>
</dbReference>
<reference evidence="9" key="1">
    <citation type="submission" date="2016-01" db="EMBL/GenBank/DDBJ databases">
        <authorList>
            <person name="Mitreva M."/>
            <person name="Pepin K.H."/>
            <person name="Mihindukulasuriya K.A."/>
            <person name="Fulton R."/>
            <person name="Fronick C."/>
            <person name="O'Laughlin M."/>
            <person name="Miner T."/>
            <person name="Herter B."/>
            <person name="Rosa B.A."/>
            <person name="Cordes M."/>
            <person name="Tomlinson C."/>
            <person name="Wollam A."/>
            <person name="Palsikar V.B."/>
            <person name="Mardis E.R."/>
            <person name="Wilson R.K."/>
        </authorList>
    </citation>
    <scope>NUCLEOTIDE SEQUENCE [LARGE SCALE GENOMIC DNA]</scope>
    <source>
        <strain evidence="9">KA00185</strain>
    </source>
</reference>